<evidence type="ECO:0000256" key="4">
    <source>
        <dbReference type="SAM" id="Coils"/>
    </source>
</evidence>
<feature type="domain" description="Olfactomedin-like" evidence="6">
    <location>
        <begin position="430"/>
        <end position="754"/>
    </location>
</feature>
<dbReference type="AlphaFoldDB" id="A0A315VNL0"/>
<proteinExistence type="predicted"/>
<evidence type="ECO:0000313" key="8">
    <source>
        <dbReference type="Proteomes" id="UP000250572"/>
    </source>
</evidence>
<dbReference type="InterPro" id="IPR050605">
    <property type="entry name" value="Olfactomedin-like_domain"/>
</dbReference>
<dbReference type="EMBL" id="NHOQ01001396">
    <property type="protein sequence ID" value="PWA24754.1"/>
    <property type="molecule type" value="Genomic_DNA"/>
</dbReference>
<dbReference type="PANTHER" id="PTHR23192:SF68">
    <property type="entry name" value="OLFACTOMEDIN-4-LIKE"/>
    <property type="match status" value="1"/>
</dbReference>
<sequence>MHRLLVGVLVRADGATVRRSPLAVGAAGRVICSAPHCFEQLPLTSPHGYDTTPTSPSDHGRHAPPHTRARKGHPLDLIGLQVVAANICRAVAVIVQTVTVQHSTRTLNGGGSCDRGRESSVPVVGRTHEVFVGLVKADYVSIDVAAGKCLNPYLLNLFVEFLRLGVVELAVHNGDVRLQLAELLAQQTEGQRCVQSAVMQVLAVQRLLTGFNLLQHSLIPQSRERPYCGVHIALARVRLFLTWYMLFVPLIVPLWALYSLAQQAAPSKSCKCELNPTEEAFPHDKLQIAEGNATDCNTHITPQKALELESLLLGLEKRLTQLHSDVSVLEEEDDGELYGVLSLFVIENEMLEIRQLMDKLNSTTEEHQVLTADTVQQLEELKTEMKKLEKFDTMEVVKGRQVNRHLKSALETCRIGVKATVAPTQPPYGTCQRGPLRNITGPGVNTQGEFSGNYAYGAWGRDPKPEMRKENWYWMVPLTSSQYANYIRFYSSLSALIIGVSTPDHYVEYLQQVEELSSGSWLSQSDDLFVDLELTNAEEEHSASSMVPGSFVGNIQISPSNPTTNTIQGPNNVLYGSALYYNCYNRDAVCRFNLTSKSVTSVQLPKGTRYNSKSNFCHLEDCYAYTDLDLATDESGVWVVYTTTEALGNLVLTKVEETEPPTLGKTWHTSVYKRSVTNTFMACGVLYATRYIDANVEEVFYSFDTTTGRENFKVSIFMNKVSPNIFSLNYNPVDQMLYAYSNAKMVSYKALFGYSDRYITMVAESGVDHPQPGFIDLHIHIAMRAAVIVTIWKLVFDPNTCTWKGHPLDRVGLQIVAADVGRAIAVIVQSFTVQDTAWTLDGISMITAQRSLTGFNLQQHIFVL</sequence>
<dbReference type="GO" id="GO:0007165">
    <property type="term" value="P:signal transduction"/>
    <property type="evidence" value="ECO:0007669"/>
    <property type="project" value="TreeGrafter"/>
</dbReference>
<protein>
    <recommendedName>
        <fullName evidence="6">Olfactomedin-like domain-containing protein</fullName>
    </recommendedName>
</protein>
<dbReference type="Pfam" id="PF02191">
    <property type="entry name" value="OLF"/>
    <property type="match status" value="1"/>
</dbReference>
<keyword evidence="2" id="KW-0964">Secreted</keyword>
<feature type="coiled-coil region" evidence="4">
    <location>
        <begin position="312"/>
        <end position="391"/>
    </location>
</feature>
<comment type="subcellular location">
    <subcellularLocation>
        <location evidence="1">Secreted</location>
    </subcellularLocation>
</comment>
<gene>
    <name evidence="7" type="ORF">CCH79_00010159</name>
</gene>
<accession>A0A315VNL0</accession>
<evidence type="ECO:0000256" key="2">
    <source>
        <dbReference type="ARBA" id="ARBA00022525"/>
    </source>
</evidence>
<dbReference type="PROSITE" id="PS51132">
    <property type="entry name" value="OLF"/>
    <property type="match status" value="1"/>
</dbReference>
<comment type="caution">
    <text evidence="3">Lacks conserved residue(s) required for the propagation of feature annotation.</text>
</comment>
<evidence type="ECO:0000256" key="1">
    <source>
        <dbReference type="ARBA" id="ARBA00004613"/>
    </source>
</evidence>
<keyword evidence="8" id="KW-1185">Reference proteome</keyword>
<dbReference type="InterPro" id="IPR003112">
    <property type="entry name" value="Olfac-like_dom"/>
</dbReference>
<dbReference type="SMART" id="SM00284">
    <property type="entry name" value="OLF"/>
    <property type="match status" value="1"/>
</dbReference>
<reference evidence="7 8" key="1">
    <citation type="journal article" date="2018" name="G3 (Bethesda)">
        <title>A High-Quality Reference Genome for the Invasive Mosquitofish Gambusia affinis Using a Chicago Library.</title>
        <authorList>
            <person name="Hoffberg S.L."/>
            <person name="Troendle N.J."/>
            <person name="Glenn T.C."/>
            <person name="Mahmud O."/>
            <person name="Louha S."/>
            <person name="Chalopin D."/>
            <person name="Bennetzen J.L."/>
            <person name="Mauricio R."/>
        </authorList>
    </citation>
    <scope>NUCLEOTIDE SEQUENCE [LARGE SCALE GENOMIC DNA]</scope>
    <source>
        <strain evidence="7">NE01/NJP1002.9</strain>
        <tissue evidence="7">Muscle</tissue>
    </source>
</reference>
<dbReference type="PANTHER" id="PTHR23192">
    <property type="entry name" value="OLFACTOMEDIN-RELATED"/>
    <property type="match status" value="1"/>
</dbReference>
<dbReference type="GO" id="GO:0005615">
    <property type="term" value="C:extracellular space"/>
    <property type="evidence" value="ECO:0007669"/>
    <property type="project" value="TreeGrafter"/>
</dbReference>
<evidence type="ECO:0000313" key="7">
    <source>
        <dbReference type="EMBL" id="PWA24754.1"/>
    </source>
</evidence>
<keyword evidence="4" id="KW-0175">Coiled coil</keyword>
<evidence type="ECO:0000256" key="5">
    <source>
        <dbReference type="SAM" id="MobiDB-lite"/>
    </source>
</evidence>
<name>A0A315VNL0_GAMAF</name>
<dbReference type="Proteomes" id="UP000250572">
    <property type="component" value="Unassembled WGS sequence"/>
</dbReference>
<organism evidence="7 8">
    <name type="scientific">Gambusia affinis</name>
    <name type="common">Western mosquitofish</name>
    <name type="synonym">Heterandria affinis</name>
    <dbReference type="NCBI Taxonomy" id="33528"/>
    <lineage>
        <taxon>Eukaryota</taxon>
        <taxon>Metazoa</taxon>
        <taxon>Chordata</taxon>
        <taxon>Craniata</taxon>
        <taxon>Vertebrata</taxon>
        <taxon>Euteleostomi</taxon>
        <taxon>Actinopterygii</taxon>
        <taxon>Neopterygii</taxon>
        <taxon>Teleostei</taxon>
        <taxon>Neoteleostei</taxon>
        <taxon>Acanthomorphata</taxon>
        <taxon>Ovalentaria</taxon>
        <taxon>Atherinomorphae</taxon>
        <taxon>Cyprinodontiformes</taxon>
        <taxon>Poeciliidae</taxon>
        <taxon>Poeciliinae</taxon>
        <taxon>Gambusia</taxon>
    </lineage>
</organism>
<comment type="caution">
    <text evidence="7">The sequence shown here is derived from an EMBL/GenBank/DDBJ whole genome shotgun (WGS) entry which is preliminary data.</text>
</comment>
<evidence type="ECO:0000259" key="6">
    <source>
        <dbReference type="PROSITE" id="PS51132"/>
    </source>
</evidence>
<evidence type="ECO:0000256" key="3">
    <source>
        <dbReference type="PROSITE-ProRule" id="PRU00446"/>
    </source>
</evidence>
<feature type="region of interest" description="Disordered" evidence="5">
    <location>
        <begin position="43"/>
        <end position="70"/>
    </location>
</feature>